<name>A0AAE6ZGC2_9BACT</name>
<reference evidence="4" key="1">
    <citation type="submission" date="2020-04" db="EMBL/GenBank/DDBJ databases">
        <authorList>
            <person name="Kittiwongwattana C."/>
        </authorList>
    </citation>
    <scope>NUCLEOTIDE SEQUENCE [LARGE SCALE GENOMIC DNA]</scope>
    <source>
        <strain evidence="3">1303</strain>
        <strain evidence="4">1310</strain>
    </source>
</reference>
<dbReference type="RefSeq" id="WP_168804703.1">
    <property type="nucleotide sequence ID" value="NZ_CP051204.2"/>
</dbReference>
<feature type="signal peptide" evidence="1">
    <location>
        <begin position="1"/>
        <end position="21"/>
    </location>
</feature>
<evidence type="ECO:0000313" key="5">
    <source>
        <dbReference type="Proteomes" id="UP000503144"/>
    </source>
</evidence>
<dbReference type="EMBL" id="CP051205">
    <property type="protein sequence ID" value="QJB32455.1"/>
    <property type="molecule type" value="Genomic_DNA"/>
</dbReference>
<keyword evidence="1" id="KW-0732">Signal</keyword>
<reference evidence="2" key="2">
    <citation type="submission" date="2020-09" db="EMBL/GenBank/DDBJ databases">
        <authorList>
            <person name="Kittiwongwattana C."/>
        </authorList>
    </citation>
    <scope>NUCLEOTIDE SEQUENCE</scope>
    <source>
        <strain evidence="2">1310</strain>
    </source>
</reference>
<evidence type="ECO:0000313" key="4">
    <source>
        <dbReference type="Proteomes" id="UP000502421"/>
    </source>
</evidence>
<evidence type="ECO:0008006" key="6">
    <source>
        <dbReference type="Google" id="ProtNLM"/>
    </source>
</evidence>
<gene>
    <name evidence="3" type="ORF">HF324_14070</name>
    <name evidence="2" type="ORF">HF329_14435</name>
</gene>
<dbReference type="PROSITE" id="PS51257">
    <property type="entry name" value="PROKAR_LIPOPROTEIN"/>
    <property type="match status" value="1"/>
</dbReference>
<protein>
    <recommendedName>
        <fullName evidence="6">Lipoprotein</fullName>
    </recommendedName>
</protein>
<keyword evidence="5" id="KW-1185">Reference proteome</keyword>
<dbReference type="EMBL" id="CP051204">
    <property type="protein sequence ID" value="QJB38927.1"/>
    <property type="molecule type" value="Genomic_DNA"/>
</dbReference>
<evidence type="ECO:0000313" key="2">
    <source>
        <dbReference type="EMBL" id="QJB32455.1"/>
    </source>
</evidence>
<dbReference type="KEGG" id="coy:HF329_14435"/>
<dbReference type="Proteomes" id="UP000503144">
    <property type="component" value="Chromosome"/>
</dbReference>
<dbReference type="AlphaFoldDB" id="A0AAE6ZGC2"/>
<sequence length="252" mass="29237">MKKSLNLIAISLSLLMLSACSEERDYGPFTVITSKQRYNTRDTDNKNTLYNYRIRYKGRNISPADVTNRSNESGYYLSVQPLDSLPGKLLVHIAQTFNFPVYLIEEQQGKPRYWFLYNNGNQQPYQLLQDKYLVHEKEFSPEEGYFQSTIFDLSAGKQYPYRMPVTSVAYDMSPDKRAVAAISGFFGKDTCLINTISLSDNSITSQAVPAALQQLLREKLNDRMTATERKAFFDRYFRWELQQGKYRAVLKR</sequence>
<evidence type="ECO:0000256" key="1">
    <source>
        <dbReference type="SAM" id="SignalP"/>
    </source>
</evidence>
<dbReference type="Proteomes" id="UP000502421">
    <property type="component" value="Chromosome"/>
</dbReference>
<organism evidence="2 4">
    <name type="scientific">Chitinophaga oryzae</name>
    <dbReference type="NCBI Taxonomy" id="2725414"/>
    <lineage>
        <taxon>Bacteria</taxon>
        <taxon>Pseudomonadati</taxon>
        <taxon>Bacteroidota</taxon>
        <taxon>Chitinophagia</taxon>
        <taxon>Chitinophagales</taxon>
        <taxon>Chitinophagaceae</taxon>
        <taxon>Chitinophaga</taxon>
    </lineage>
</organism>
<accession>A0AAE6ZGC2</accession>
<feature type="chain" id="PRO_5042041688" description="Lipoprotein" evidence="1">
    <location>
        <begin position="22"/>
        <end position="252"/>
    </location>
</feature>
<evidence type="ECO:0000313" key="3">
    <source>
        <dbReference type="EMBL" id="QJB38927.1"/>
    </source>
</evidence>
<proteinExistence type="predicted"/>